<gene>
    <name evidence="1" type="ORF">T01_5600</name>
</gene>
<dbReference type="InParanoid" id="A0A0V0YTW4"/>
<name>A0A0V0YTW4_TRISP</name>
<sequence>MDAADIFSTEIIAVSRHWRLSSSKKKRHYMRT</sequence>
<accession>A0A0V0YTW4</accession>
<dbReference type="Proteomes" id="UP000054776">
    <property type="component" value="Unassembled WGS sequence"/>
</dbReference>
<proteinExistence type="predicted"/>
<reference evidence="1 2" key="1">
    <citation type="submission" date="2015-01" db="EMBL/GenBank/DDBJ databases">
        <title>Evolution of Trichinella species and genotypes.</title>
        <authorList>
            <person name="Korhonen P.K."/>
            <person name="Edoardo P."/>
            <person name="Giuseppe L.R."/>
            <person name="Gasser R.B."/>
        </authorList>
    </citation>
    <scope>NUCLEOTIDE SEQUENCE [LARGE SCALE GENOMIC DNA]</scope>
    <source>
        <strain evidence="1">ISS3</strain>
    </source>
</reference>
<protein>
    <submittedName>
        <fullName evidence="1">Uncharacterized protein</fullName>
    </submittedName>
</protein>
<evidence type="ECO:0000313" key="1">
    <source>
        <dbReference type="EMBL" id="KRY03617.1"/>
    </source>
</evidence>
<comment type="caution">
    <text evidence="1">The sequence shown here is derived from an EMBL/GenBank/DDBJ whole genome shotgun (WGS) entry which is preliminary data.</text>
</comment>
<dbReference type="AlphaFoldDB" id="A0A0V0YTW4"/>
<evidence type="ECO:0000313" key="2">
    <source>
        <dbReference type="Proteomes" id="UP000054776"/>
    </source>
</evidence>
<keyword evidence="2" id="KW-1185">Reference proteome</keyword>
<dbReference type="EMBL" id="JYDH01004994">
    <property type="protein sequence ID" value="KRY03617.1"/>
    <property type="molecule type" value="Genomic_DNA"/>
</dbReference>
<dbReference type="OrthoDB" id="10309150at2759"/>
<organism evidence="1 2">
    <name type="scientific">Trichinella spiralis</name>
    <name type="common">Trichina worm</name>
    <dbReference type="NCBI Taxonomy" id="6334"/>
    <lineage>
        <taxon>Eukaryota</taxon>
        <taxon>Metazoa</taxon>
        <taxon>Ecdysozoa</taxon>
        <taxon>Nematoda</taxon>
        <taxon>Enoplea</taxon>
        <taxon>Dorylaimia</taxon>
        <taxon>Trichinellida</taxon>
        <taxon>Trichinellidae</taxon>
        <taxon>Trichinella</taxon>
    </lineage>
</organism>